<gene>
    <name evidence="2" type="ORF">D7Y13_31670</name>
</gene>
<evidence type="ECO:0000313" key="2">
    <source>
        <dbReference type="EMBL" id="RKH95902.1"/>
    </source>
</evidence>
<dbReference type="Gene3D" id="2.40.50.140">
    <property type="entry name" value="Nucleic acid-binding proteins"/>
    <property type="match status" value="1"/>
</dbReference>
<keyword evidence="2" id="KW-0238">DNA-binding</keyword>
<evidence type="ECO:0000313" key="3">
    <source>
        <dbReference type="Proteomes" id="UP000278907"/>
    </source>
</evidence>
<reference evidence="2 3" key="1">
    <citation type="submission" date="2018-09" db="EMBL/GenBank/DDBJ databases">
        <authorList>
            <person name="Livingstone P.G."/>
            <person name="Whitworth D.E."/>
        </authorList>
    </citation>
    <scope>NUCLEOTIDE SEQUENCE [LARGE SCALE GENOMIC DNA]</scope>
    <source>
        <strain evidence="2 3">CA031B</strain>
    </source>
</reference>
<feature type="region of interest" description="Disordered" evidence="1">
    <location>
        <begin position="1"/>
        <end position="28"/>
    </location>
</feature>
<dbReference type="SUPFAM" id="SSF50249">
    <property type="entry name" value="Nucleic acid-binding proteins"/>
    <property type="match status" value="1"/>
</dbReference>
<keyword evidence="3" id="KW-1185">Reference proteome</keyword>
<protein>
    <submittedName>
        <fullName evidence="2">Single-stranded DNA-binding protein</fullName>
    </submittedName>
</protein>
<dbReference type="EMBL" id="RAWI01000341">
    <property type="protein sequence ID" value="RKH95902.1"/>
    <property type="molecule type" value="Genomic_DNA"/>
</dbReference>
<name>A0ABX9Q8X5_9BACT</name>
<dbReference type="GO" id="GO:0003677">
    <property type="term" value="F:DNA binding"/>
    <property type="evidence" value="ECO:0007669"/>
    <property type="project" value="UniProtKB-KW"/>
</dbReference>
<feature type="non-terminal residue" evidence="2">
    <location>
        <position position="28"/>
    </location>
</feature>
<accession>A0ABX9Q8X5</accession>
<dbReference type="Proteomes" id="UP000278907">
    <property type="component" value="Unassembled WGS sequence"/>
</dbReference>
<proteinExistence type="predicted"/>
<organism evidence="2 3">
    <name type="scientific">Corallococcus praedator</name>
    <dbReference type="NCBI Taxonomy" id="2316724"/>
    <lineage>
        <taxon>Bacteria</taxon>
        <taxon>Pseudomonadati</taxon>
        <taxon>Myxococcota</taxon>
        <taxon>Myxococcia</taxon>
        <taxon>Myxococcales</taxon>
        <taxon>Cystobacterineae</taxon>
        <taxon>Myxococcaceae</taxon>
        <taxon>Corallococcus</taxon>
    </lineage>
</organism>
<sequence length="28" mass="3111">MRFTPGGQAVANFRIATSESWNDKNGQK</sequence>
<comment type="caution">
    <text evidence="2">The sequence shown here is derived from an EMBL/GenBank/DDBJ whole genome shotgun (WGS) entry which is preliminary data.</text>
</comment>
<evidence type="ECO:0000256" key="1">
    <source>
        <dbReference type="SAM" id="MobiDB-lite"/>
    </source>
</evidence>
<dbReference type="InterPro" id="IPR012340">
    <property type="entry name" value="NA-bd_OB-fold"/>
</dbReference>